<feature type="region of interest" description="Disordered" evidence="9">
    <location>
        <begin position="1"/>
        <end position="33"/>
    </location>
</feature>
<keyword evidence="5" id="KW-0598">Phosphotransferase system</keyword>
<comment type="subcellular location">
    <subcellularLocation>
        <location evidence="1">Cell membrane</location>
        <topology evidence="1">Multi-pass membrane protein</topology>
    </subcellularLocation>
</comment>
<keyword evidence="8 10" id="KW-0472">Membrane</keyword>
<organism evidence="11">
    <name type="scientific">Fundidesulfovibrio putealis</name>
    <dbReference type="NCBI Taxonomy" id="270496"/>
    <lineage>
        <taxon>Bacteria</taxon>
        <taxon>Pseudomonadati</taxon>
        <taxon>Thermodesulfobacteriota</taxon>
        <taxon>Desulfovibrionia</taxon>
        <taxon>Desulfovibrionales</taxon>
        <taxon>Desulfovibrionaceae</taxon>
        <taxon>Fundidesulfovibrio</taxon>
    </lineage>
</organism>
<dbReference type="GO" id="GO:0005886">
    <property type="term" value="C:plasma membrane"/>
    <property type="evidence" value="ECO:0007669"/>
    <property type="project" value="UniProtKB-SubCell"/>
</dbReference>
<feature type="transmembrane region" description="Helical" evidence="10">
    <location>
        <begin position="255"/>
        <end position="272"/>
    </location>
</feature>
<evidence type="ECO:0000256" key="8">
    <source>
        <dbReference type="ARBA" id="ARBA00023136"/>
    </source>
</evidence>
<dbReference type="InterPro" id="IPR004700">
    <property type="entry name" value="PTS_IIC_man"/>
</dbReference>
<gene>
    <name evidence="11" type="ORF">ENR59_09810</name>
</gene>
<sequence>MPAHRLEQGRRGLPGLPAKKRRGHGLPLHPQRPGGCGAVGSLRGASLFSWAQAWWAHNRENEDSDGTARGRHTLHRGQRFFFALFSCFRFLINLPLLDRPLTLGFFWGIFTGDYASCLGVSLFFELLWLDLFPAGTIIPPQSLAPVLASLACVRYYGLDAPALACVAMLAALPLGVLFARVERLHRQHENKAFARLVQWSAQQGGGSDPLALTRRSMLVLFPVNLLAFCFALAGLLVVVKLALALVSPWLSGVDMRWPHLWVVASIGALLSLRHRPAYAVVMVGVCVAILSRFLTV</sequence>
<comment type="caution">
    <text evidence="11">The sequence shown here is derived from an EMBL/GenBank/DDBJ whole genome shotgun (WGS) entry which is preliminary data.</text>
</comment>
<evidence type="ECO:0000256" key="3">
    <source>
        <dbReference type="ARBA" id="ARBA00022475"/>
    </source>
</evidence>
<evidence type="ECO:0000256" key="6">
    <source>
        <dbReference type="ARBA" id="ARBA00022692"/>
    </source>
</evidence>
<protein>
    <recommendedName>
        <fullName evidence="12">PTS sugar transporter subunit IIC</fullName>
    </recommendedName>
</protein>
<evidence type="ECO:0000256" key="9">
    <source>
        <dbReference type="SAM" id="MobiDB-lite"/>
    </source>
</evidence>
<feature type="transmembrane region" description="Helical" evidence="10">
    <location>
        <begin position="162"/>
        <end position="181"/>
    </location>
</feature>
<evidence type="ECO:0000256" key="4">
    <source>
        <dbReference type="ARBA" id="ARBA00022597"/>
    </source>
</evidence>
<keyword evidence="3" id="KW-1003">Cell membrane</keyword>
<feature type="transmembrane region" description="Helical" evidence="10">
    <location>
        <begin position="80"/>
        <end position="97"/>
    </location>
</feature>
<dbReference type="Pfam" id="PF03609">
    <property type="entry name" value="EII-Sor"/>
    <property type="match status" value="1"/>
</dbReference>
<keyword evidence="7 10" id="KW-1133">Transmembrane helix</keyword>
<dbReference type="GO" id="GO:0009401">
    <property type="term" value="P:phosphoenolpyruvate-dependent sugar phosphotransferase system"/>
    <property type="evidence" value="ECO:0007669"/>
    <property type="project" value="UniProtKB-KW"/>
</dbReference>
<proteinExistence type="predicted"/>
<keyword evidence="6 10" id="KW-0812">Transmembrane</keyword>
<feature type="transmembrane region" description="Helical" evidence="10">
    <location>
        <begin position="103"/>
        <end position="124"/>
    </location>
</feature>
<evidence type="ECO:0000256" key="7">
    <source>
        <dbReference type="ARBA" id="ARBA00022989"/>
    </source>
</evidence>
<evidence type="ECO:0000256" key="2">
    <source>
        <dbReference type="ARBA" id="ARBA00022448"/>
    </source>
</evidence>
<keyword evidence="2" id="KW-0813">Transport</keyword>
<feature type="transmembrane region" description="Helical" evidence="10">
    <location>
        <begin position="218"/>
        <end position="243"/>
    </location>
</feature>
<feature type="transmembrane region" description="Helical" evidence="10">
    <location>
        <begin position="277"/>
        <end position="295"/>
    </location>
</feature>
<evidence type="ECO:0000256" key="1">
    <source>
        <dbReference type="ARBA" id="ARBA00004651"/>
    </source>
</evidence>
<accession>A0A7C4EJ23</accession>
<keyword evidence="4" id="KW-0762">Sugar transport</keyword>
<dbReference type="AlphaFoldDB" id="A0A7C4EJ23"/>
<dbReference type="EMBL" id="DSRP01000683">
    <property type="protein sequence ID" value="HGG93228.1"/>
    <property type="molecule type" value="Genomic_DNA"/>
</dbReference>
<evidence type="ECO:0008006" key="12">
    <source>
        <dbReference type="Google" id="ProtNLM"/>
    </source>
</evidence>
<feature type="compositionally biased region" description="Basic and acidic residues" evidence="9">
    <location>
        <begin position="1"/>
        <end position="10"/>
    </location>
</feature>
<name>A0A7C4EJ23_9BACT</name>
<evidence type="ECO:0000256" key="5">
    <source>
        <dbReference type="ARBA" id="ARBA00022683"/>
    </source>
</evidence>
<evidence type="ECO:0000256" key="10">
    <source>
        <dbReference type="SAM" id="Phobius"/>
    </source>
</evidence>
<evidence type="ECO:0000313" key="11">
    <source>
        <dbReference type="EMBL" id="HGG93228.1"/>
    </source>
</evidence>
<reference evidence="11" key="1">
    <citation type="journal article" date="2020" name="mSystems">
        <title>Genome- and Community-Level Interaction Insights into Carbon Utilization and Element Cycling Functions of Hydrothermarchaeota in Hydrothermal Sediment.</title>
        <authorList>
            <person name="Zhou Z."/>
            <person name="Liu Y."/>
            <person name="Xu W."/>
            <person name="Pan J."/>
            <person name="Luo Z.H."/>
            <person name="Li M."/>
        </authorList>
    </citation>
    <scope>NUCLEOTIDE SEQUENCE [LARGE SCALE GENOMIC DNA]</scope>
    <source>
        <strain evidence="11">SpSt-413</strain>
    </source>
</reference>